<dbReference type="Pfam" id="PF01695">
    <property type="entry name" value="IstB_IS21"/>
    <property type="match status" value="1"/>
</dbReference>
<accession>A0A1W6A2P1</accession>
<dbReference type="PANTHER" id="PTHR30050:SF4">
    <property type="entry name" value="ATP-BINDING PROTEIN RV3427C IN INSERTION SEQUENCE-RELATED"/>
    <property type="match status" value="1"/>
</dbReference>
<dbReference type="GO" id="GO:0006260">
    <property type="term" value="P:DNA replication"/>
    <property type="evidence" value="ECO:0007669"/>
    <property type="project" value="TreeGrafter"/>
</dbReference>
<name>A0A1W6A2P1_BACMY</name>
<evidence type="ECO:0000313" key="3">
    <source>
        <dbReference type="Proteomes" id="UP000192932"/>
    </source>
</evidence>
<dbReference type="GO" id="GO:0005524">
    <property type="term" value="F:ATP binding"/>
    <property type="evidence" value="ECO:0007669"/>
    <property type="project" value="InterPro"/>
</dbReference>
<dbReference type="AlphaFoldDB" id="A0A1W6A2P1"/>
<organism evidence="2 3">
    <name type="scientific">Bacillus mycoides</name>
    <dbReference type="NCBI Taxonomy" id="1405"/>
    <lineage>
        <taxon>Bacteria</taxon>
        <taxon>Bacillati</taxon>
        <taxon>Bacillota</taxon>
        <taxon>Bacilli</taxon>
        <taxon>Bacillales</taxon>
        <taxon>Bacillaceae</taxon>
        <taxon>Bacillus</taxon>
        <taxon>Bacillus cereus group</taxon>
    </lineage>
</organism>
<protein>
    <recommendedName>
        <fullName evidence="1">AAA+ ATPase domain-containing protein</fullName>
    </recommendedName>
</protein>
<dbReference type="EMBL" id="CP020743">
    <property type="protein sequence ID" value="ARJ20082.1"/>
    <property type="molecule type" value="Genomic_DNA"/>
</dbReference>
<dbReference type="InterPro" id="IPR027417">
    <property type="entry name" value="P-loop_NTPase"/>
</dbReference>
<sequence>MQALKSTKTMNSFKNTTSQNDSQRYVFSSKRCKDVFLVGKDNFKDVCSKRMLIDTKTNEEFCPQCRLVEREDQKLAKETLAIKKKNEIIHLYDSFADNSLINDKLKKATFENYVPTKKELADAKEIIMNFVSTYSKENPTSIIITGDYGVGKSHLCVAATKELMKKGHSAMFIQMNKLFTKIKSTWNKNSEMTEDKLMSLLAKVDVLIIDDFGAEFTEKDKEGVTWKQTKTNEIVDSRIGKSTLFTTNFDIDELAEMYGERDFSRMMENAEVLEMCGDNYRLRHFKKGNS</sequence>
<dbReference type="InterPro" id="IPR003593">
    <property type="entry name" value="AAA+_ATPase"/>
</dbReference>
<evidence type="ECO:0000313" key="2">
    <source>
        <dbReference type="EMBL" id="ARJ20082.1"/>
    </source>
</evidence>
<dbReference type="SMART" id="SM00382">
    <property type="entry name" value="AAA"/>
    <property type="match status" value="1"/>
</dbReference>
<evidence type="ECO:0000259" key="1">
    <source>
        <dbReference type="SMART" id="SM00382"/>
    </source>
</evidence>
<feature type="domain" description="AAA+ ATPase" evidence="1">
    <location>
        <begin position="138"/>
        <end position="271"/>
    </location>
</feature>
<dbReference type="Gene3D" id="3.40.50.300">
    <property type="entry name" value="P-loop containing nucleotide triphosphate hydrolases"/>
    <property type="match status" value="1"/>
</dbReference>
<dbReference type="Proteomes" id="UP000192932">
    <property type="component" value="Chromosome"/>
</dbReference>
<dbReference type="InterPro" id="IPR002611">
    <property type="entry name" value="IstB_ATP-bd"/>
</dbReference>
<gene>
    <name evidence="2" type="ORF">B7492_01890</name>
</gene>
<reference evidence="2 3" key="1">
    <citation type="submission" date="2017-04" db="EMBL/GenBank/DDBJ databases">
        <title>The Characteristic of a Fine Plant Growth-Promoting Rhizobacteria Bacillus mycoides Gnyt1 and its Whole Genome Sequencing Analysis.</title>
        <authorList>
            <person name="Li J.H."/>
            <person name="Yao T."/>
        </authorList>
    </citation>
    <scope>NUCLEOTIDE SEQUENCE [LARGE SCALE GENOMIC DNA]</scope>
    <source>
        <strain evidence="2 3">Gnyt1</strain>
    </source>
</reference>
<dbReference type="PANTHER" id="PTHR30050">
    <property type="entry name" value="CHROMOSOMAL REPLICATION INITIATOR PROTEIN DNAA"/>
    <property type="match status" value="1"/>
</dbReference>
<dbReference type="SUPFAM" id="SSF52540">
    <property type="entry name" value="P-loop containing nucleoside triphosphate hydrolases"/>
    <property type="match status" value="1"/>
</dbReference>
<proteinExistence type="predicted"/>